<dbReference type="Proteomes" id="UP000055048">
    <property type="component" value="Unassembled WGS sequence"/>
</dbReference>
<dbReference type="GO" id="GO:0071540">
    <property type="term" value="C:eukaryotic translation initiation factor 3 complex, eIF3e"/>
    <property type="evidence" value="ECO:0007669"/>
    <property type="project" value="TreeGrafter"/>
</dbReference>
<dbReference type="PANTHER" id="PTHR14005">
    <property type="entry name" value="EUKARYOTIC TRANSLATION INITIATION FACTOR 3, THETA SUBUNIT"/>
    <property type="match status" value="1"/>
</dbReference>
<protein>
    <submittedName>
        <fullName evidence="9">Eukaryotic translation initiation factor 3 subunit A</fullName>
    </submittedName>
</protein>
<keyword evidence="3 9" id="KW-0396">Initiation factor</keyword>
<keyword evidence="10" id="KW-1185">Reference proteome</keyword>
<evidence type="ECO:0000256" key="7">
    <source>
        <dbReference type="SAM" id="MobiDB-lite"/>
    </source>
</evidence>
<keyword evidence="6" id="KW-0175">Coiled coil</keyword>
<evidence type="ECO:0000256" key="6">
    <source>
        <dbReference type="SAM" id="Coils"/>
    </source>
</evidence>
<evidence type="ECO:0000256" key="4">
    <source>
        <dbReference type="ARBA" id="ARBA00022884"/>
    </source>
</evidence>
<dbReference type="EMBL" id="JYDJ01000210">
    <property type="protein sequence ID" value="KRX40111.1"/>
    <property type="molecule type" value="Genomic_DNA"/>
</dbReference>
<evidence type="ECO:0000259" key="8">
    <source>
        <dbReference type="PROSITE" id="PS50250"/>
    </source>
</evidence>
<evidence type="ECO:0000256" key="1">
    <source>
        <dbReference type="ARBA" id="ARBA00004496"/>
    </source>
</evidence>
<dbReference type="PROSITE" id="PS50250">
    <property type="entry name" value="PCI"/>
    <property type="match status" value="1"/>
</dbReference>
<dbReference type="GO" id="GO:0002188">
    <property type="term" value="P:translation reinitiation"/>
    <property type="evidence" value="ECO:0007669"/>
    <property type="project" value="TreeGrafter"/>
</dbReference>
<feature type="region of interest" description="Disordered" evidence="7">
    <location>
        <begin position="1139"/>
        <end position="1172"/>
    </location>
</feature>
<dbReference type="GO" id="GO:0001732">
    <property type="term" value="P:formation of cytoplasmic translation initiation complex"/>
    <property type="evidence" value="ECO:0007669"/>
    <property type="project" value="TreeGrafter"/>
</dbReference>
<feature type="compositionally biased region" description="Polar residues" evidence="7">
    <location>
        <begin position="1031"/>
        <end position="1044"/>
    </location>
</feature>
<dbReference type="InterPro" id="IPR000717">
    <property type="entry name" value="PCI_dom"/>
</dbReference>
<evidence type="ECO:0000256" key="5">
    <source>
        <dbReference type="ARBA" id="ARBA00022917"/>
    </source>
</evidence>
<comment type="subcellular location">
    <subcellularLocation>
        <location evidence="1">Cytoplasm</location>
    </subcellularLocation>
</comment>
<dbReference type="GO" id="GO:0003743">
    <property type="term" value="F:translation initiation factor activity"/>
    <property type="evidence" value="ECO:0007669"/>
    <property type="project" value="UniProtKB-KW"/>
</dbReference>
<keyword evidence="5" id="KW-0648">Protein biosynthesis</keyword>
<feature type="domain" description="PCI" evidence="8">
    <location>
        <begin position="318"/>
        <end position="529"/>
    </location>
</feature>
<dbReference type="Pfam" id="PF22591">
    <property type="entry name" value="eIF3a_PCI_TPR-like"/>
    <property type="match status" value="1"/>
</dbReference>
<dbReference type="GO" id="GO:0003729">
    <property type="term" value="F:mRNA binding"/>
    <property type="evidence" value="ECO:0007669"/>
    <property type="project" value="TreeGrafter"/>
</dbReference>
<feature type="coiled-coil region" evidence="6">
    <location>
        <begin position="632"/>
        <end position="676"/>
    </location>
</feature>
<dbReference type="InterPro" id="IPR054711">
    <property type="entry name" value="eIF3a_PCI_TPR-like"/>
</dbReference>
<dbReference type="SMART" id="SM00088">
    <property type="entry name" value="PINT"/>
    <property type="match status" value="1"/>
</dbReference>
<proteinExistence type="predicted"/>
<evidence type="ECO:0000313" key="10">
    <source>
        <dbReference type="Proteomes" id="UP000055048"/>
    </source>
</evidence>
<comment type="caution">
    <text evidence="9">The sequence shown here is derived from an EMBL/GenBank/DDBJ whole genome shotgun (WGS) entry which is preliminary data.</text>
</comment>
<feature type="region of interest" description="Disordered" evidence="7">
    <location>
        <begin position="1025"/>
        <end position="1044"/>
    </location>
</feature>
<keyword evidence="2" id="KW-0963">Cytoplasm</keyword>
<gene>
    <name evidence="9" type="primary">eif3a</name>
    <name evidence="9" type="ORF">T05_7906</name>
</gene>
<dbReference type="OrthoDB" id="18884at2759"/>
<feature type="non-terminal residue" evidence="9">
    <location>
        <position position="1"/>
    </location>
</feature>
<dbReference type="Gene3D" id="4.10.860.10">
    <property type="entry name" value="UVR domain"/>
    <property type="match status" value="1"/>
</dbReference>
<feature type="non-terminal residue" evidence="9">
    <location>
        <position position="1172"/>
    </location>
</feature>
<evidence type="ECO:0000256" key="2">
    <source>
        <dbReference type="ARBA" id="ARBA00022490"/>
    </source>
</evidence>
<sequence>LTFIVNTKYCNLPCGSKIIVKNSFSVTGSQMSRWQKPENALRRANDLLCIGKKEHALDSLQDFINFPKNRVWSKCFEEIMNKLLYLCVEMRRPHVAKDALFQYRRMCQQLNVKSLEDVITNYLNYGEKKAEKAKAESQGLAEEVEEDFDLGESPERLLLSTVTAEGTLDRTDRSVLSPWLRFLWESYRHSLELLRNNTQLETLYHRVARLAFQFCLKYQRRAEFRKLADILRYHIQQVHKQSQNQFAVKLSNPETITLHQETRLVQLDVAINLESWQEAIRSMDDIQQLIAFSRRSPKPSNLAIYLEKIALLFWKSNNVMFHAAALLKLYQLYKETHKSWFEKDSVEPKQLATRVLLAILSIPEAESPSILSRYLDFDDANNERPRQLAKLLNMSGPPTRKILIKEMMRLGVNLFALPEVYELYEKLRNDQNPMVLARDLQPYLHMLEECGNPDYQQYLDRLYSIICIKVLKQLSQVYKTVTLEKLSSLIPYLTGDKLERELAYASKRNVVRLRINYMSSMVEFGVEDSFNLAQDEDAFVDNVLLNVPVLQRTSSDHIRLYLQEIFDSVNKSILDINANYNEELRRNILRMHELQRYHAKDDHLQISERRKRIELYKEYNEKKRSIQVCELVEHAREEERRLLEKRRQAEKARLEQENAERLQEMKRREKDEMRKRIIRDRLDRMKDSKFRAFLAEMPEEEIENLDNETLLQKQICHMEQEKREHMARLKVAEKKWDHFVRALHMEEIPLREQEYSEFCKMSAIWWEKNEKDRIFKAVEEQKKFLETRNRLSRMFDDAAIFMEAVRARHHAAYLENMKVWDEKMKRVKELRLSQRKEIRKQCRRTDYMREKADRERCKLEQERKRREEEAKIQDRVNARNSLRNAGFALREDRERRPHHRDDEPEPELPWSRAKRFVSDIHHQSGSGFMSRRVSMLNQVGGNTGNFVRIERYQREIPRSEFVYRESSVFGLDRPRVRFGDVNMEQEFHFRKGIRLAEPHGMRRNDPDLMFRKGVRLEHNRNIDTDDYYHNPSGNMMTDGRFSTSGTGMIRSTAFRGQHMDRMQMFDRSSFGRRLENADGRNITNRPGEFNKEESYRISVQHIPWNRTFKNRSTDRNEPTSNIITVRSRYEGAFEETVRPGVGEFRKDGGGRRRNQVEDEDDAADGWCDSYRR</sequence>
<keyword evidence="4" id="KW-0694">RNA-binding</keyword>
<feature type="region of interest" description="Disordered" evidence="7">
    <location>
        <begin position="886"/>
        <end position="908"/>
    </location>
</feature>
<feature type="compositionally biased region" description="Basic and acidic residues" evidence="7">
    <location>
        <begin position="1139"/>
        <end position="1156"/>
    </location>
</feature>
<organism evidence="9 10">
    <name type="scientific">Trichinella murrelli</name>
    <dbReference type="NCBI Taxonomy" id="144512"/>
    <lineage>
        <taxon>Eukaryota</taxon>
        <taxon>Metazoa</taxon>
        <taxon>Ecdysozoa</taxon>
        <taxon>Nematoda</taxon>
        <taxon>Enoplea</taxon>
        <taxon>Dorylaimia</taxon>
        <taxon>Trichinellida</taxon>
        <taxon>Trichinellidae</taxon>
        <taxon>Trichinella</taxon>
    </lineage>
</organism>
<dbReference type="PANTHER" id="PTHR14005:SF0">
    <property type="entry name" value="EUKARYOTIC TRANSLATION INITIATION FACTOR 3 SUBUNIT A"/>
    <property type="match status" value="1"/>
</dbReference>
<dbReference type="Gene3D" id="1.25.40.860">
    <property type="match status" value="2"/>
</dbReference>
<evidence type="ECO:0000313" key="9">
    <source>
        <dbReference type="EMBL" id="KRX40111.1"/>
    </source>
</evidence>
<evidence type="ECO:0000256" key="3">
    <source>
        <dbReference type="ARBA" id="ARBA00022540"/>
    </source>
</evidence>
<dbReference type="AlphaFoldDB" id="A0A0V0TM39"/>
<dbReference type="GO" id="GO:0071541">
    <property type="term" value="C:eukaryotic translation initiation factor 3 complex, eIF3m"/>
    <property type="evidence" value="ECO:0007669"/>
    <property type="project" value="TreeGrafter"/>
</dbReference>
<dbReference type="InterPro" id="IPR027512">
    <property type="entry name" value="EIF3A"/>
</dbReference>
<dbReference type="STRING" id="144512.A0A0V0TM39"/>
<dbReference type="GO" id="GO:0043614">
    <property type="term" value="C:multi-eIF complex"/>
    <property type="evidence" value="ECO:0007669"/>
    <property type="project" value="TreeGrafter"/>
</dbReference>
<name>A0A0V0TM39_9BILA</name>
<dbReference type="FunFam" id="4.10.860.10:FF:000001">
    <property type="entry name" value="Eukaryotic translation initiation factor 3 subunit A"/>
    <property type="match status" value="1"/>
</dbReference>
<reference evidence="9 10" key="1">
    <citation type="submission" date="2015-01" db="EMBL/GenBank/DDBJ databases">
        <title>Evolution of Trichinella species and genotypes.</title>
        <authorList>
            <person name="Korhonen P.K."/>
            <person name="Edoardo P."/>
            <person name="Giuseppe L.R."/>
            <person name="Gasser R.B."/>
        </authorList>
    </citation>
    <scope>NUCLEOTIDE SEQUENCE [LARGE SCALE GENOMIC DNA]</scope>
    <source>
        <strain evidence="9">ISS417</strain>
    </source>
</reference>
<feature type="compositionally biased region" description="Basic and acidic residues" evidence="7">
    <location>
        <begin position="889"/>
        <end position="902"/>
    </location>
</feature>
<accession>A0A0V0TM39</accession>
<dbReference type="Pfam" id="PF01399">
    <property type="entry name" value="PCI"/>
    <property type="match status" value="1"/>
</dbReference>